<keyword evidence="4" id="KW-1185">Reference proteome</keyword>
<comment type="similarity">
    <text evidence="1">Belongs to the AHA1 family.</text>
</comment>
<dbReference type="InParanoid" id="A0A1D3D7H0"/>
<dbReference type="InterPro" id="IPR015310">
    <property type="entry name" value="AHSA1-like_N"/>
</dbReference>
<dbReference type="AlphaFoldDB" id="A0A1D3D7H0"/>
<feature type="domain" description="Activator of Hsp90 ATPase AHSA1-like N-terminal" evidence="2">
    <location>
        <begin position="26"/>
        <end position="155"/>
    </location>
</feature>
<evidence type="ECO:0000313" key="3">
    <source>
        <dbReference type="EMBL" id="OEH79360.1"/>
    </source>
</evidence>
<dbReference type="VEuPathDB" id="ToxoDB:LOC34619950"/>
<accession>A0A1D3D7H0</accession>
<dbReference type="Proteomes" id="UP000095192">
    <property type="component" value="Unassembled WGS sequence"/>
</dbReference>
<dbReference type="InterPro" id="IPR036338">
    <property type="entry name" value="Aha1"/>
</dbReference>
<evidence type="ECO:0000259" key="2">
    <source>
        <dbReference type="SMART" id="SM01000"/>
    </source>
</evidence>
<dbReference type="Pfam" id="PF09229">
    <property type="entry name" value="Aha1_N"/>
    <property type="match status" value="1"/>
</dbReference>
<evidence type="ECO:0000256" key="1">
    <source>
        <dbReference type="ARBA" id="ARBA00006817"/>
    </source>
</evidence>
<name>A0A1D3D7H0_9EIME</name>
<organism evidence="3 4">
    <name type="scientific">Cyclospora cayetanensis</name>
    <dbReference type="NCBI Taxonomy" id="88456"/>
    <lineage>
        <taxon>Eukaryota</taxon>
        <taxon>Sar</taxon>
        <taxon>Alveolata</taxon>
        <taxon>Apicomplexa</taxon>
        <taxon>Conoidasida</taxon>
        <taxon>Coccidia</taxon>
        <taxon>Eucoccidiorida</taxon>
        <taxon>Eimeriorina</taxon>
        <taxon>Eimeriidae</taxon>
        <taxon>Cyclospora</taxon>
    </lineage>
</organism>
<comment type="caution">
    <text evidence="3">The sequence shown here is derived from an EMBL/GenBank/DDBJ whole genome shotgun (WGS) entry which is preliminary data.</text>
</comment>
<dbReference type="VEuPathDB" id="ToxoDB:cyc_03216"/>
<dbReference type="GO" id="GO:0051087">
    <property type="term" value="F:protein-folding chaperone binding"/>
    <property type="evidence" value="ECO:0007669"/>
    <property type="project" value="InterPro"/>
</dbReference>
<dbReference type="SMART" id="SM01000">
    <property type="entry name" value="Aha1_N"/>
    <property type="match status" value="1"/>
</dbReference>
<evidence type="ECO:0000313" key="4">
    <source>
        <dbReference type="Proteomes" id="UP000095192"/>
    </source>
</evidence>
<protein>
    <submittedName>
        <fullName evidence="3">Activator of hsp90</fullName>
    </submittedName>
</protein>
<reference evidence="3 4" key="1">
    <citation type="journal article" date="2016" name="BMC Genomics">
        <title>Comparative genomics reveals Cyclospora cayetanensis possesses coccidia-like metabolism and invasion components but unique surface antigens.</title>
        <authorList>
            <person name="Liu S."/>
            <person name="Wang L."/>
            <person name="Zheng H."/>
            <person name="Xu Z."/>
            <person name="Roellig D.M."/>
            <person name="Li N."/>
            <person name="Frace M.A."/>
            <person name="Tang K."/>
            <person name="Arrowood M.J."/>
            <person name="Moss D.M."/>
            <person name="Zhang L."/>
            <person name="Feng Y."/>
            <person name="Xiao L."/>
        </authorList>
    </citation>
    <scope>NUCLEOTIDE SEQUENCE [LARGE SCALE GENOMIC DNA]</scope>
    <source>
        <strain evidence="3 4">CHN_HEN01</strain>
    </source>
</reference>
<dbReference type="Gene3D" id="3.15.10.20">
    <property type="entry name" value="Activator of Hsp90 ATPase Aha1, N-terminal domain"/>
    <property type="match status" value="1"/>
</dbReference>
<dbReference type="EMBL" id="JROU02000416">
    <property type="protein sequence ID" value="OEH79360.1"/>
    <property type="molecule type" value="Genomic_DNA"/>
</dbReference>
<proteinExistence type="inferred from homology"/>
<dbReference type="SUPFAM" id="SSF103111">
    <property type="entry name" value="Activator of Hsp90 ATPase, Aha1"/>
    <property type="match status" value="1"/>
</dbReference>
<sequence length="156" mass="17379">MQYAIRIVNVLFPPAPAAASEHPFVDMLRLRTLCVLVTPVAGGGNDQQQPFSLESELLSLASLSLRKNRKMLFFDLSAEADWTATARDKDGRFLADSRGHMTLKEFSSDDDDCRITFSGDGKVPPQHRIDNAAKKEGPLQVTELLKQFVQEMRSKA</sequence>
<dbReference type="GO" id="GO:0001671">
    <property type="term" value="F:ATPase activator activity"/>
    <property type="evidence" value="ECO:0007669"/>
    <property type="project" value="InterPro"/>
</dbReference>
<gene>
    <name evidence="3" type="ORF">cyc_03216</name>
</gene>